<feature type="transmembrane region" description="Helical" evidence="1">
    <location>
        <begin position="82"/>
        <end position="102"/>
    </location>
</feature>
<keyword evidence="1" id="KW-0472">Membrane</keyword>
<organism evidence="2 3">
    <name type="scientific">Enterococcus rivorum</name>
    <dbReference type="NCBI Taxonomy" id="762845"/>
    <lineage>
        <taxon>Bacteria</taxon>
        <taxon>Bacillati</taxon>
        <taxon>Bacillota</taxon>
        <taxon>Bacilli</taxon>
        <taxon>Lactobacillales</taxon>
        <taxon>Enterococcaceae</taxon>
        <taxon>Enterococcus</taxon>
    </lineage>
</organism>
<gene>
    <name evidence="2" type="ORF">BCR26_04085</name>
</gene>
<protein>
    <recommendedName>
        <fullName evidence="4">ABC3 transporter permease protein domain-containing protein</fullName>
    </recommendedName>
</protein>
<accession>A0A1E5KU76</accession>
<name>A0A1E5KU76_9ENTE</name>
<feature type="transmembrane region" description="Helical" evidence="1">
    <location>
        <begin position="135"/>
        <end position="153"/>
    </location>
</feature>
<evidence type="ECO:0000313" key="3">
    <source>
        <dbReference type="Proteomes" id="UP000095256"/>
    </source>
</evidence>
<feature type="transmembrane region" description="Helical" evidence="1">
    <location>
        <begin position="21"/>
        <end position="41"/>
    </location>
</feature>
<comment type="caution">
    <text evidence="2">The sequence shown here is derived from an EMBL/GenBank/DDBJ whole genome shotgun (WGS) entry which is preliminary data.</text>
</comment>
<evidence type="ECO:0000313" key="2">
    <source>
        <dbReference type="EMBL" id="OEH81434.1"/>
    </source>
</evidence>
<proteinExistence type="predicted"/>
<evidence type="ECO:0000256" key="1">
    <source>
        <dbReference type="SAM" id="Phobius"/>
    </source>
</evidence>
<reference evidence="2 3" key="1">
    <citation type="submission" date="2016-09" db="EMBL/GenBank/DDBJ databases">
        <authorList>
            <person name="Capua I."/>
            <person name="De Benedictis P."/>
            <person name="Joannis T."/>
            <person name="Lombin L.H."/>
            <person name="Cattoli G."/>
        </authorList>
    </citation>
    <scope>NUCLEOTIDE SEQUENCE [LARGE SCALE GENOMIC DNA]</scope>
    <source>
        <strain evidence="2 3">LMG 25899</strain>
    </source>
</reference>
<keyword evidence="3" id="KW-1185">Reference proteome</keyword>
<sequence length="209" mass="24005">MKIFYLMKRVFKTKKLNYKTTLFKLLKSTIAITMISIFFLFRSIFHSAKIHELKIRDSNTNNIPKVDTSGELIWVLSLLEKLFFVSSVFLLFLFIVYFFIVLQRNFLLSKESILVKKLNGGNNLSLALEFSVEQLIEILVSLFLGIMIANALVNNLVSTVNNFWLFEGLSYDSLVLLSPISIVKISLGYLSLSLLSFLLALKWIDSLKN</sequence>
<feature type="transmembrane region" description="Helical" evidence="1">
    <location>
        <begin position="173"/>
        <end position="201"/>
    </location>
</feature>
<dbReference type="AlphaFoldDB" id="A0A1E5KU76"/>
<keyword evidence="1" id="KW-0812">Transmembrane</keyword>
<keyword evidence="1" id="KW-1133">Transmembrane helix</keyword>
<evidence type="ECO:0008006" key="4">
    <source>
        <dbReference type="Google" id="ProtNLM"/>
    </source>
</evidence>
<dbReference type="EMBL" id="MIEK01000045">
    <property type="protein sequence ID" value="OEH81434.1"/>
    <property type="molecule type" value="Genomic_DNA"/>
</dbReference>
<dbReference type="Proteomes" id="UP000095256">
    <property type="component" value="Unassembled WGS sequence"/>
</dbReference>